<sequence length="845" mass="84506">MPASAAVAAGPGMPTRPYSMRILGGSWPSTSPESWSDTASALSKKSADLSMSAAAIRRAADDLGGSNSGQMIDAMCERSYRTAQTVINHSDLYGDMAKAVKETAELIWHARGRLEEIDRKAHEEIERLKQQLQAAALSPLGAGAAMAAIYAAIEAVITAAQGEALAVGIDTAASIAEQAANIGGTPSSQMPAGGQITPADHTTQGGNGDNVQALDNPTGSGTAPQSPGSGRGEWSETPPSPSDGASDAGSEPVNGETPATSEPGGTPGEPSTGDRGEWTGNEGPGHPGGAPEPGKGSPFGEKSEWGSSNTPAMTPPMTPVSSGGSGGASSLGSIGSGFKPPSASGLSSAGTGGLSPSSLSSNAGLSSSLPSSVSPASGGLPSAAAGGGGAPGAATSSDFSRGFNAGLGTGSVLPPPVAPPPAQPLSSTTGASSVPVSAGPAPVSAAGGPAHVASPTPAAGAPAGHMGSMGAPMMPPAAAPAGPLPPFNSDLQPRQVAPAGAGAPPPAPPPAPPASPGQGTALPPGVVASGVGATAAGTVAGAQSGAPDPLLDRASELVYELMHASRVYGCIDWCVGMFKTPSGPQAWVVSSEGSGFIPPGVFLPSSARLVFSDPGLDKDFHARWFSWVNPAQTMTAYGQMCMASNPNVELWALAVSTDYGGNAAVARDAGVRHIENCALTTSPIKADSAPPALDETRIHRLETIDRPEYARLTTGGGVDRSQLWALTVAAVRTVLSRASELLGFQVPPAIRQVATAIENGEPVTEELWADLDVAMRAAILDSAGQRPGRVAGDVGPSAYARCFHNVARAAELLSWWRSTTPDYVEIAYTARHIAKEAELWPTMAA</sequence>
<dbReference type="Proteomes" id="UP000036313">
    <property type="component" value="Unassembled WGS sequence"/>
</dbReference>
<reference evidence="2 3" key="1">
    <citation type="journal article" date="2015" name="Genome Biol. Evol.">
        <title>Characterization of Three Mycobacterium spp. with Potential Use in Bioremediation by Genome Sequencing and Comparative Genomics.</title>
        <authorList>
            <person name="Das S."/>
            <person name="Pettersson B.M."/>
            <person name="Behra P.R."/>
            <person name="Ramesh M."/>
            <person name="Dasgupta S."/>
            <person name="Bhattacharya A."/>
            <person name="Kirsebom L.A."/>
        </authorList>
    </citation>
    <scope>NUCLEOTIDE SEQUENCE [LARGE SCALE GENOMIC DNA]</scope>
    <source>
        <strain evidence="2 3">DSM 44075</strain>
    </source>
</reference>
<feature type="compositionally biased region" description="Low complexity" evidence="1">
    <location>
        <begin position="330"/>
        <end position="384"/>
    </location>
</feature>
<evidence type="ECO:0000313" key="3">
    <source>
        <dbReference type="Proteomes" id="UP000036313"/>
    </source>
</evidence>
<accession>A0A0J6VTL7</accession>
<feature type="compositionally biased region" description="Pro residues" evidence="1">
    <location>
        <begin position="503"/>
        <end position="515"/>
    </location>
</feature>
<feature type="compositionally biased region" description="Low complexity" evidence="1">
    <location>
        <begin position="430"/>
        <end position="464"/>
    </location>
</feature>
<organism evidence="2 3">
    <name type="scientific">Mycolicibacterium obuense</name>
    <dbReference type="NCBI Taxonomy" id="1807"/>
    <lineage>
        <taxon>Bacteria</taxon>
        <taxon>Bacillati</taxon>
        <taxon>Actinomycetota</taxon>
        <taxon>Actinomycetes</taxon>
        <taxon>Mycobacteriales</taxon>
        <taxon>Mycobacteriaceae</taxon>
        <taxon>Mycolicibacterium</taxon>
    </lineage>
</organism>
<comment type="caution">
    <text evidence="2">The sequence shown here is derived from an EMBL/GenBank/DDBJ whole genome shotgun (WGS) entry which is preliminary data.</text>
</comment>
<gene>
    <name evidence="2" type="ORF">MOBUDSM44075_03927</name>
</gene>
<dbReference type="EMBL" id="JYNU01000028">
    <property type="protein sequence ID" value="KMO72833.1"/>
    <property type="molecule type" value="Genomic_DNA"/>
</dbReference>
<protein>
    <submittedName>
        <fullName evidence="2">Uncharacterized protein</fullName>
    </submittedName>
</protein>
<dbReference type="AlphaFoldDB" id="A0A0J6VTL7"/>
<proteinExistence type="predicted"/>
<evidence type="ECO:0000313" key="2">
    <source>
        <dbReference type="EMBL" id="KMO72833.1"/>
    </source>
</evidence>
<feature type="compositionally biased region" description="Pro residues" evidence="1">
    <location>
        <begin position="413"/>
        <end position="423"/>
    </location>
</feature>
<feature type="region of interest" description="Disordered" evidence="1">
    <location>
        <begin position="480"/>
        <end position="526"/>
    </location>
</feature>
<feature type="region of interest" description="Disordered" evidence="1">
    <location>
        <begin position="182"/>
        <end position="464"/>
    </location>
</feature>
<feature type="compositionally biased region" description="Low complexity" evidence="1">
    <location>
        <begin position="255"/>
        <end position="271"/>
    </location>
</feature>
<feature type="compositionally biased region" description="Polar residues" evidence="1">
    <location>
        <begin position="200"/>
        <end position="228"/>
    </location>
</feature>
<evidence type="ECO:0000256" key="1">
    <source>
        <dbReference type="SAM" id="MobiDB-lite"/>
    </source>
</evidence>
<name>A0A0J6VTL7_9MYCO</name>
<dbReference type="PATRIC" id="fig|1807.14.peg.3954"/>